<organism evidence="6 7">
    <name type="scientific">Alteromonas arenosi</name>
    <dbReference type="NCBI Taxonomy" id="3055817"/>
    <lineage>
        <taxon>Bacteria</taxon>
        <taxon>Pseudomonadati</taxon>
        <taxon>Pseudomonadota</taxon>
        <taxon>Gammaproteobacteria</taxon>
        <taxon>Alteromonadales</taxon>
        <taxon>Alteromonadaceae</taxon>
        <taxon>Alteromonas/Salinimonas group</taxon>
        <taxon>Alteromonas</taxon>
    </lineage>
</organism>
<feature type="domain" description="Major facilitator superfamily (MFS) profile" evidence="5">
    <location>
        <begin position="209"/>
        <end position="393"/>
    </location>
</feature>
<evidence type="ECO:0000313" key="6">
    <source>
        <dbReference type="EMBL" id="MDM7861474.1"/>
    </source>
</evidence>
<feature type="transmembrane region" description="Helical" evidence="4">
    <location>
        <begin position="341"/>
        <end position="359"/>
    </location>
</feature>
<dbReference type="SUPFAM" id="SSF103473">
    <property type="entry name" value="MFS general substrate transporter"/>
    <property type="match status" value="1"/>
</dbReference>
<dbReference type="InterPro" id="IPR036259">
    <property type="entry name" value="MFS_trans_sf"/>
</dbReference>
<gene>
    <name evidence="6" type="ORF">QTP81_12805</name>
</gene>
<dbReference type="InterPro" id="IPR020846">
    <property type="entry name" value="MFS_dom"/>
</dbReference>
<protein>
    <submittedName>
        <fullName evidence="6">MFS transporter</fullName>
    </submittedName>
</protein>
<keyword evidence="1 4" id="KW-0812">Transmembrane</keyword>
<feature type="transmembrane region" description="Helical" evidence="4">
    <location>
        <begin position="161"/>
        <end position="182"/>
    </location>
</feature>
<feature type="transmembrane region" description="Helical" evidence="4">
    <location>
        <begin position="365"/>
        <end position="382"/>
    </location>
</feature>
<evidence type="ECO:0000313" key="7">
    <source>
        <dbReference type="Proteomes" id="UP001234343"/>
    </source>
</evidence>
<dbReference type="Gene3D" id="1.20.1250.20">
    <property type="entry name" value="MFS general substrate transporter like domains"/>
    <property type="match status" value="1"/>
</dbReference>
<evidence type="ECO:0000259" key="5">
    <source>
        <dbReference type="PROSITE" id="PS50850"/>
    </source>
</evidence>
<keyword evidence="2 4" id="KW-1133">Transmembrane helix</keyword>
<dbReference type="EMBL" id="JAUCBP010000011">
    <property type="protein sequence ID" value="MDM7861474.1"/>
    <property type="molecule type" value="Genomic_DNA"/>
</dbReference>
<dbReference type="Proteomes" id="UP001234343">
    <property type="component" value="Unassembled WGS sequence"/>
</dbReference>
<dbReference type="PANTHER" id="PTHR23534:SF1">
    <property type="entry name" value="MAJOR FACILITATOR SUPERFAMILY PROTEIN"/>
    <property type="match status" value="1"/>
</dbReference>
<feature type="transmembrane region" description="Helical" evidence="4">
    <location>
        <begin position="249"/>
        <end position="269"/>
    </location>
</feature>
<keyword evidence="3 4" id="KW-0472">Membrane</keyword>
<dbReference type="PROSITE" id="PS50850">
    <property type="entry name" value="MFS"/>
    <property type="match status" value="1"/>
</dbReference>
<accession>A0ABT7SZ53</accession>
<feature type="transmembrane region" description="Helical" evidence="4">
    <location>
        <begin position="74"/>
        <end position="92"/>
    </location>
</feature>
<keyword evidence="7" id="KW-1185">Reference proteome</keyword>
<comment type="caution">
    <text evidence="6">The sequence shown here is derived from an EMBL/GenBank/DDBJ whole genome shotgun (WGS) entry which is preliminary data.</text>
</comment>
<feature type="transmembrane region" description="Helical" evidence="4">
    <location>
        <begin position="39"/>
        <end position="62"/>
    </location>
</feature>
<feature type="transmembrane region" description="Helical" evidence="4">
    <location>
        <begin position="276"/>
        <end position="295"/>
    </location>
</feature>
<feature type="transmembrane region" description="Helical" evidence="4">
    <location>
        <begin position="210"/>
        <end position="229"/>
    </location>
</feature>
<proteinExistence type="predicted"/>
<evidence type="ECO:0000256" key="4">
    <source>
        <dbReference type="SAM" id="Phobius"/>
    </source>
</evidence>
<evidence type="ECO:0000256" key="3">
    <source>
        <dbReference type="ARBA" id="ARBA00023136"/>
    </source>
</evidence>
<evidence type="ECO:0000256" key="2">
    <source>
        <dbReference type="ARBA" id="ARBA00022989"/>
    </source>
</evidence>
<dbReference type="InterPro" id="IPR011701">
    <property type="entry name" value="MFS"/>
</dbReference>
<reference evidence="6 7" key="1">
    <citation type="submission" date="2023-06" db="EMBL/GenBank/DDBJ databases">
        <title>Alteromonas sp. ASW11-36 isolated from intertidal sand.</title>
        <authorList>
            <person name="Li Y."/>
        </authorList>
    </citation>
    <scope>NUCLEOTIDE SEQUENCE [LARGE SCALE GENOMIC DNA]</scope>
    <source>
        <strain evidence="6 7">ASW11-36</strain>
    </source>
</reference>
<name>A0ABT7SZ53_9ALTE</name>
<dbReference type="PANTHER" id="PTHR23534">
    <property type="entry name" value="MFS PERMEASE"/>
    <property type="match status" value="1"/>
</dbReference>
<feature type="transmembrane region" description="Helical" evidence="4">
    <location>
        <begin position="130"/>
        <end position="149"/>
    </location>
</feature>
<sequence>MIRQLPARVWLLALIQALAMSAGATVVLAGGIVGAQLAPYPSLATLPVAMMIVGTACGVLPVTQLMRRFGRKKGFTGSAVVAAAAAMAAGLATYIGNFGLFLAAIFMLGLCIAGFQQIRFAAIEAVPFDLAPRAMSTVLLGGLVAAVLGPELVTLGQAMFSQAYVGSFLLVSAASLLCALLFQLTAEQPLEQVSNAEPARGRWQIIRQPYFIIAVSTSVIGFALMSFIMTATPVHMHVHQSFSLEQTKWVIQSHIIAMYLPSFFSAWLINRLGIKGVIFCGLSIYIATMLIGFYGAEWASYWVALVLLGLGWNLLFLAGTVLLGKSHSPNEKFAAQGMHDFMVFSAQAFAALGAGAILALTGWSMLMIISAALIGLHTLILLSQSLRLRRNSV</sequence>
<evidence type="ECO:0000256" key="1">
    <source>
        <dbReference type="ARBA" id="ARBA00022692"/>
    </source>
</evidence>
<feature type="transmembrane region" description="Helical" evidence="4">
    <location>
        <begin position="98"/>
        <end position="118"/>
    </location>
</feature>
<dbReference type="Pfam" id="PF07690">
    <property type="entry name" value="MFS_1"/>
    <property type="match status" value="1"/>
</dbReference>
<feature type="transmembrane region" description="Helical" evidence="4">
    <location>
        <begin position="301"/>
        <end position="321"/>
    </location>
</feature>
<dbReference type="RefSeq" id="WP_289366019.1">
    <property type="nucleotide sequence ID" value="NZ_JAUCBP010000011.1"/>
</dbReference>